<dbReference type="PANTHER" id="PTHR42844:SF1">
    <property type="entry name" value="DIHYDRONEOPTERIN ALDOLASE 1-RELATED"/>
    <property type="match status" value="1"/>
</dbReference>
<name>A0A6J4LNQ3_9ACTN</name>
<evidence type="ECO:0000259" key="7">
    <source>
        <dbReference type="SMART" id="SM00905"/>
    </source>
</evidence>
<comment type="catalytic activity">
    <reaction evidence="1 6">
        <text>7,8-dihydroneopterin = 6-hydroxymethyl-7,8-dihydropterin + glycolaldehyde</text>
        <dbReference type="Rhea" id="RHEA:10540"/>
        <dbReference type="ChEBI" id="CHEBI:17001"/>
        <dbReference type="ChEBI" id="CHEBI:17071"/>
        <dbReference type="ChEBI" id="CHEBI:44841"/>
        <dbReference type="EC" id="4.1.2.25"/>
    </reaction>
</comment>
<comment type="similarity">
    <text evidence="3 6">Belongs to the DHNA family.</text>
</comment>
<dbReference type="AlphaFoldDB" id="A0A6J4LNQ3"/>
<evidence type="ECO:0000313" key="8">
    <source>
        <dbReference type="EMBL" id="CAA9338134.1"/>
    </source>
</evidence>
<dbReference type="GO" id="GO:0046654">
    <property type="term" value="P:tetrahydrofolate biosynthetic process"/>
    <property type="evidence" value="ECO:0007669"/>
    <property type="project" value="UniProtKB-UniRule"/>
</dbReference>
<dbReference type="GO" id="GO:0005737">
    <property type="term" value="C:cytoplasm"/>
    <property type="evidence" value="ECO:0007669"/>
    <property type="project" value="TreeGrafter"/>
</dbReference>
<dbReference type="PANTHER" id="PTHR42844">
    <property type="entry name" value="DIHYDRONEOPTERIN ALDOLASE 1-RELATED"/>
    <property type="match status" value="1"/>
</dbReference>
<gene>
    <name evidence="8" type="ORF">AVDCRST_MAG36-1270</name>
</gene>
<dbReference type="GO" id="GO:0004150">
    <property type="term" value="F:dihydroneopterin aldolase activity"/>
    <property type="evidence" value="ECO:0007669"/>
    <property type="project" value="UniProtKB-UniRule"/>
</dbReference>
<dbReference type="NCBIfam" id="TIGR00526">
    <property type="entry name" value="folB_dom"/>
    <property type="match status" value="1"/>
</dbReference>
<dbReference type="SMART" id="SM00905">
    <property type="entry name" value="FolB"/>
    <property type="match status" value="1"/>
</dbReference>
<dbReference type="InterPro" id="IPR006157">
    <property type="entry name" value="FolB_dom"/>
</dbReference>
<dbReference type="GO" id="GO:0046656">
    <property type="term" value="P:folic acid biosynthetic process"/>
    <property type="evidence" value="ECO:0007669"/>
    <property type="project" value="UniProtKB-UniRule"/>
</dbReference>
<dbReference type="CDD" id="cd00534">
    <property type="entry name" value="DHNA_DHNTPE"/>
    <property type="match status" value="1"/>
</dbReference>
<comment type="pathway">
    <text evidence="2 6">Cofactor biosynthesis; tetrahydrofolate biosynthesis; 2-amino-4-hydroxy-6-hydroxymethyl-7,8-dihydropteridine diphosphate from 7,8-dihydroneopterin triphosphate: step 3/4.</text>
</comment>
<dbReference type="UniPathway" id="UPA00077">
    <property type="reaction ID" value="UER00154"/>
</dbReference>
<evidence type="ECO:0000256" key="4">
    <source>
        <dbReference type="ARBA" id="ARBA00022909"/>
    </source>
</evidence>
<sequence>MSPPVQAASAGDRITLVGLEGHGRHGVLESERASGQVFRVDVVLGLDTRPAAASDDLADTVDYGALALDVLGVVEGEPVDLIETLAHRIAGVCLADVRVQWTEVTVHKPAAPIDATFSDVAVTIHRSRQ</sequence>
<dbReference type="Pfam" id="PF02152">
    <property type="entry name" value="FolB"/>
    <property type="match status" value="1"/>
</dbReference>
<dbReference type="InterPro" id="IPR043133">
    <property type="entry name" value="GTP-CH-I_C/QueF"/>
</dbReference>
<dbReference type="NCBIfam" id="TIGR00525">
    <property type="entry name" value="folB"/>
    <property type="match status" value="1"/>
</dbReference>
<evidence type="ECO:0000256" key="3">
    <source>
        <dbReference type="ARBA" id="ARBA00005708"/>
    </source>
</evidence>
<protein>
    <recommendedName>
        <fullName evidence="6">7,8-dihydroneopterin aldolase</fullName>
        <ecNumber evidence="6">4.1.2.25</ecNumber>
    </recommendedName>
</protein>
<evidence type="ECO:0000256" key="2">
    <source>
        <dbReference type="ARBA" id="ARBA00005013"/>
    </source>
</evidence>
<organism evidence="8">
    <name type="scientific">uncultured Nocardioidaceae bacterium</name>
    <dbReference type="NCBI Taxonomy" id="253824"/>
    <lineage>
        <taxon>Bacteria</taxon>
        <taxon>Bacillati</taxon>
        <taxon>Actinomycetota</taxon>
        <taxon>Actinomycetes</taxon>
        <taxon>Propionibacteriales</taxon>
        <taxon>Nocardioidaceae</taxon>
        <taxon>environmental samples</taxon>
    </lineage>
</organism>
<evidence type="ECO:0000256" key="1">
    <source>
        <dbReference type="ARBA" id="ARBA00001353"/>
    </source>
</evidence>
<dbReference type="SUPFAM" id="SSF55620">
    <property type="entry name" value="Tetrahydrobiopterin biosynthesis enzymes-like"/>
    <property type="match status" value="1"/>
</dbReference>
<dbReference type="EMBL" id="CADCUH010000076">
    <property type="protein sequence ID" value="CAA9338134.1"/>
    <property type="molecule type" value="Genomic_DNA"/>
</dbReference>
<evidence type="ECO:0000256" key="6">
    <source>
        <dbReference type="RuleBase" id="RU362079"/>
    </source>
</evidence>
<dbReference type="FunFam" id="3.30.1130.10:FF:000003">
    <property type="entry name" value="7,8-dihydroneopterin aldolase"/>
    <property type="match status" value="1"/>
</dbReference>
<reference evidence="8" key="1">
    <citation type="submission" date="2020-02" db="EMBL/GenBank/DDBJ databases">
        <authorList>
            <person name="Meier V. D."/>
        </authorList>
    </citation>
    <scope>NUCLEOTIDE SEQUENCE</scope>
    <source>
        <strain evidence="8">AVDCRST_MAG36</strain>
    </source>
</reference>
<accession>A0A6J4LNQ3</accession>
<comment type="function">
    <text evidence="6">Catalyzes the conversion of 7,8-dihydroneopterin to 6-hydroxymethyl-7,8-dihydropterin.</text>
</comment>
<dbReference type="InterPro" id="IPR006156">
    <property type="entry name" value="Dihydroneopterin_aldolase"/>
</dbReference>
<dbReference type="Gene3D" id="3.30.1130.10">
    <property type="match status" value="1"/>
</dbReference>
<proteinExistence type="inferred from homology"/>
<feature type="domain" description="Dihydroneopterin aldolase/epimerase" evidence="7">
    <location>
        <begin position="14"/>
        <end position="126"/>
    </location>
</feature>
<keyword evidence="4 6" id="KW-0289">Folate biosynthesis</keyword>
<keyword evidence="5 6" id="KW-0456">Lyase</keyword>
<evidence type="ECO:0000256" key="5">
    <source>
        <dbReference type="ARBA" id="ARBA00023239"/>
    </source>
</evidence>
<dbReference type="EC" id="4.1.2.25" evidence="6"/>